<dbReference type="InterPro" id="IPR002523">
    <property type="entry name" value="MgTranspt_CorA/ZnTranspt_ZntB"/>
</dbReference>
<evidence type="ECO:0000256" key="5">
    <source>
        <dbReference type="SAM" id="Phobius"/>
    </source>
</evidence>
<evidence type="ECO:0000256" key="3">
    <source>
        <dbReference type="ARBA" id="ARBA00022989"/>
    </source>
</evidence>
<dbReference type="AlphaFoldDB" id="A0A024RZY5"/>
<dbReference type="OrthoDB" id="5430750at2759"/>
<evidence type="ECO:0000313" key="7">
    <source>
        <dbReference type="Proteomes" id="UP000024376"/>
    </source>
</evidence>
<name>A0A024RZY5_HYPJR</name>
<gene>
    <name evidence="6" type="ORF">M419DRAFT_39199</name>
</gene>
<feature type="transmembrane region" description="Helical" evidence="5">
    <location>
        <begin position="599"/>
        <end position="621"/>
    </location>
</feature>
<dbReference type="HOGENOM" id="CLU_444133_0_0_1"/>
<dbReference type="Gene3D" id="1.20.58.340">
    <property type="entry name" value="Magnesium transport protein CorA, transmembrane region"/>
    <property type="match status" value="1"/>
</dbReference>
<dbReference type="GO" id="GO:0016020">
    <property type="term" value="C:membrane"/>
    <property type="evidence" value="ECO:0007669"/>
    <property type="project" value="UniProtKB-SubCell"/>
</dbReference>
<accession>A0A024RZY5</accession>
<evidence type="ECO:0000256" key="2">
    <source>
        <dbReference type="ARBA" id="ARBA00022692"/>
    </source>
</evidence>
<evidence type="ECO:0000256" key="4">
    <source>
        <dbReference type="ARBA" id="ARBA00023136"/>
    </source>
</evidence>
<evidence type="ECO:0000256" key="1">
    <source>
        <dbReference type="ARBA" id="ARBA00004141"/>
    </source>
</evidence>
<dbReference type="KEGG" id="trr:M419DRAFT_39199"/>
<evidence type="ECO:0000313" key="6">
    <source>
        <dbReference type="EMBL" id="ETR97735.1"/>
    </source>
</evidence>
<comment type="subcellular location">
    <subcellularLocation>
        <location evidence="1">Membrane</location>
        <topology evidence="1">Multi-pass membrane protein</topology>
    </subcellularLocation>
</comment>
<dbReference type="EMBL" id="KI911168">
    <property type="protein sequence ID" value="ETR97735.1"/>
    <property type="molecule type" value="Genomic_DNA"/>
</dbReference>
<protein>
    <submittedName>
        <fullName evidence="6">Uncharacterized protein</fullName>
    </submittedName>
</protein>
<reference evidence="7" key="1">
    <citation type="journal article" date="2013" name="Ind. Biotechnol.">
        <title>Comparative genomics analysis of Trichoderma reesei strains.</title>
        <authorList>
            <person name="Koike H."/>
            <person name="Aerts A."/>
            <person name="LaButti K."/>
            <person name="Grigoriev I.V."/>
            <person name="Baker S.E."/>
        </authorList>
    </citation>
    <scope>NUCLEOTIDE SEQUENCE [LARGE SCALE GENOMIC DNA]</scope>
    <source>
        <strain evidence="7">ATCC 56765 / BCRC 32924 / NRRL 11460 / Rut C-30</strain>
    </source>
</reference>
<proteinExistence type="predicted"/>
<dbReference type="SUPFAM" id="SSF144083">
    <property type="entry name" value="Magnesium transport protein CorA, transmembrane region"/>
    <property type="match status" value="1"/>
</dbReference>
<keyword evidence="4 5" id="KW-0472">Membrane</keyword>
<organism evidence="6 7">
    <name type="scientific">Hypocrea jecorina (strain ATCC 56765 / BCRC 32924 / NRRL 11460 / Rut C-30)</name>
    <name type="common">Trichoderma reesei</name>
    <dbReference type="NCBI Taxonomy" id="1344414"/>
    <lineage>
        <taxon>Eukaryota</taxon>
        <taxon>Fungi</taxon>
        <taxon>Dikarya</taxon>
        <taxon>Ascomycota</taxon>
        <taxon>Pezizomycotina</taxon>
        <taxon>Sordariomycetes</taxon>
        <taxon>Hypocreomycetidae</taxon>
        <taxon>Hypocreales</taxon>
        <taxon>Hypocreaceae</taxon>
        <taxon>Trichoderma</taxon>
    </lineage>
</organism>
<dbReference type="Pfam" id="PF01544">
    <property type="entry name" value="CorA"/>
    <property type="match status" value="1"/>
</dbReference>
<dbReference type="GO" id="GO:0046873">
    <property type="term" value="F:metal ion transmembrane transporter activity"/>
    <property type="evidence" value="ECO:0007669"/>
    <property type="project" value="InterPro"/>
</dbReference>
<sequence>MEAAVEEHLSKIIELSPAKPVDQLIADQKLILGLLQKRFEHLSDVPQIAEKLWLSTDNAWAGSDQEPIAPRDQSLGTEFLNTLIPCGTSVTSIHANARGRGMRHSSDEDTLMEWVTEENLVIARQILEDWICESNRHSSPWAEAFSSDTLDNRELDREEWVRQVHERWPKAWDFSPLGEPDRNYGNTTRAYYACPNMSRISDPVSYTPMEAPIQRLLEVPEGQSICGIICRVSVNRSTAIIDYETIATAICFGKGTQLRPECKHDFLDAHVSEWRERSVHQRLPGSHKYGVFMHYMRSFTIMDFEETPVIKGGPATGLKCKREKIGFKAFYSEDTECLVERRYSTALSIFPIHSPSGHYVLLSLIDAGEHEYGVWSHSPTNDITSYNRWKPWKRYGIYPAAVYSGVSVFQLQICSFIESWENDWNTTISRINQMVSVKRLRELVLDTNPTDLVLYFKVLQMLGRIDDIIQADTARLESLSENVRNPLITDHWWQKTYKHNEDTQRILEYNWDLVRKRQQRATDRLCGMIKQTKEEVKGLMDGLYNVQSVTEAQKTRVLSKYLMVFTIVTVIFLPPTFAATFFGMDAFQSVETASTQRTFWTVLGILSGLTYVIAGIGLFGAKASTQLRAERKDRSKTHGTRGTLQSRREEENFSEIRILKAEHAGGF</sequence>
<keyword evidence="2 5" id="KW-0812">Transmembrane</keyword>
<dbReference type="Proteomes" id="UP000024376">
    <property type="component" value="Unassembled WGS sequence"/>
</dbReference>
<feature type="transmembrane region" description="Helical" evidence="5">
    <location>
        <begin position="561"/>
        <end position="584"/>
    </location>
</feature>
<keyword evidence="3 5" id="KW-1133">Transmembrane helix</keyword>
<dbReference type="InterPro" id="IPR045863">
    <property type="entry name" value="CorA_TM1_TM2"/>
</dbReference>